<organism evidence="1 2">
    <name type="scientific">Ancylostoma ceylanicum</name>
    <dbReference type="NCBI Taxonomy" id="53326"/>
    <lineage>
        <taxon>Eukaryota</taxon>
        <taxon>Metazoa</taxon>
        <taxon>Ecdysozoa</taxon>
        <taxon>Nematoda</taxon>
        <taxon>Chromadorea</taxon>
        <taxon>Rhabditida</taxon>
        <taxon>Rhabditina</taxon>
        <taxon>Rhabditomorpha</taxon>
        <taxon>Strongyloidea</taxon>
        <taxon>Ancylostomatidae</taxon>
        <taxon>Ancylostomatinae</taxon>
        <taxon>Ancylostoma</taxon>
    </lineage>
</organism>
<protein>
    <submittedName>
        <fullName evidence="1">Uncharacterized protein</fullName>
    </submittedName>
</protein>
<name>A0A016UBQ9_9BILA</name>
<keyword evidence="2" id="KW-1185">Reference proteome</keyword>
<sequence length="113" mass="13204">MGIIFRFIDRFYRLFSFLLQSKQKFACWGYPSRVYVILLQGETRLQQGSRFRLRGCRELGRSTRTDEVKNAICLHTRDESKLLPHLLLRVVCGGILTSLRIKTWNKAYAMACA</sequence>
<accession>A0A016UBQ9</accession>
<dbReference type="AlphaFoldDB" id="A0A016UBQ9"/>
<comment type="caution">
    <text evidence="1">The sequence shown here is derived from an EMBL/GenBank/DDBJ whole genome shotgun (WGS) entry which is preliminary data.</text>
</comment>
<reference evidence="2" key="1">
    <citation type="journal article" date="2015" name="Nat. Genet.">
        <title>The genome and transcriptome of the zoonotic hookworm Ancylostoma ceylanicum identify infection-specific gene families.</title>
        <authorList>
            <person name="Schwarz E.M."/>
            <person name="Hu Y."/>
            <person name="Antoshechkin I."/>
            <person name="Miller M.M."/>
            <person name="Sternberg P.W."/>
            <person name="Aroian R.V."/>
        </authorList>
    </citation>
    <scope>NUCLEOTIDE SEQUENCE</scope>
    <source>
        <strain evidence="2">HY135</strain>
    </source>
</reference>
<evidence type="ECO:0000313" key="2">
    <source>
        <dbReference type="Proteomes" id="UP000024635"/>
    </source>
</evidence>
<dbReference type="Proteomes" id="UP000024635">
    <property type="component" value="Unassembled WGS sequence"/>
</dbReference>
<proteinExistence type="predicted"/>
<gene>
    <name evidence="1" type="primary">Acey_s0046.g1414</name>
    <name evidence="1" type="ORF">Y032_0046g1414</name>
</gene>
<evidence type="ECO:0000313" key="1">
    <source>
        <dbReference type="EMBL" id="EYC12769.1"/>
    </source>
</evidence>
<dbReference type="EMBL" id="JARK01001382">
    <property type="protein sequence ID" value="EYC12769.1"/>
    <property type="molecule type" value="Genomic_DNA"/>
</dbReference>